<comment type="caution">
    <text evidence="1">The sequence shown here is derived from an EMBL/GenBank/DDBJ whole genome shotgun (WGS) entry which is preliminary data.</text>
</comment>
<reference evidence="1" key="1">
    <citation type="submission" date="2019-04" db="EMBL/GenBank/DDBJ databases">
        <title>Microbes associate with the intestines of laboratory mice.</title>
        <authorList>
            <person name="Navarre W."/>
            <person name="Wong E."/>
            <person name="Huang K."/>
            <person name="Tropini C."/>
            <person name="Ng K."/>
            <person name="Yu B."/>
        </authorList>
    </citation>
    <scope>NUCLEOTIDE SEQUENCE</scope>
    <source>
        <strain evidence="1">NM01_1-7b</strain>
    </source>
</reference>
<organism evidence="1 2">
    <name type="scientific">Petralouisia muris</name>
    <dbReference type="NCBI Taxonomy" id="3032872"/>
    <lineage>
        <taxon>Bacteria</taxon>
        <taxon>Bacillati</taxon>
        <taxon>Bacillota</taxon>
        <taxon>Clostridia</taxon>
        <taxon>Lachnospirales</taxon>
        <taxon>Lachnospiraceae</taxon>
        <taxon>Petralouisia</taxon>
    </lineage>
</organism>
<dbReference type="Proteomes" id="UP000304953">
    <property type="component" value="Unassembled WGS sequence"/>
</dbReference>
<protein>
    <submittedName>
        <fullName evidence="1">Uncharacterized protein</fullName>
    </submittedName>
</protein>
<keyword evidence="2" id="KW-1185">Reference proteome</keyword>
<name>A0AC61RY20_9FIRM</name>
<sequence>MKDAIDKRNDRERIARSIVKRRNIVYISQEELNRKQREEERKLKQERTEAAEQLVKQFKDEAKQKQAMEIERLLAEQAMLEKQLETGMDATGKKPMNDITQERVEAILSEKNKQLEIIVSSGGLLVEQEAGPVEISVPEENPVHESPTETDSAQHIVSASETDGPDGETDAKPLTQADASVQEDGIQLEESVAAE</sequence>
<evidence type="ECO:0000313" key="2">
    <source>
        <dbReference type="Proteomes" id="UP000304953"/>
    </source>
</evidence>
<gene>
    <name evidence="1" type="ORF">E5329_09210</name>
</gene>
<evidence type="ECO:0000313" key="1">
    <source>
        <dbReference type="EMBL" id="TGY96546.1"/>
    </source>
</evidence>
<proteinExistence type="predicted"/>
<accession>A0AC61RY20</accession>
<dbReference type="EMBL" id="SRYA01000015">
    <property type="protein sequence ID" value="TGY96546.1"/>
    <property type="molecule type" value="Genomic_DNA"/>
</dbReference>